<proteinExistence type="predicted"/>
<name>A0A2I0I3S8_PUNGR</name>
<sequence length="51" mass="5493">MVVALVLPSPLARMLEASYDHAHDGGGRRIEVAKGVEDPNRERAAPTLIRG</sequence>
<dbReference type="EMBL" id="PGOL01004043">
    <property type="protein sequence ID" value="PKI38655.1"/>
    <property type="molecule type" value="Genomic_DNA"/>
</dbReference>
<dbReference type="AlphaFoldDB" id="A0A2I0I3S8"/>
<keyword evidence="2" id="KW-1185">Reference proteome</keyword>
<reference evidence="1 2" key="1">
    <citation type="submission" date="2017-11" db="EMBL/GenBank/DDBJ databases">
        <title>De-novo sequencing of pomegranate (Punica granatum L.) genome.</title>
        <authorList>
            <person name="Akparov Z."/>
            <person name="Amiraslanov A."/>
            <person name="Hajiyeva S."/>
            <person name="Abbasov M."/>
            <person name="Kaur K."/>
            <person name="Hamwieh A."/>
            <person name="Solovyev V."/>
            <person name="Salamov A."/>
            <person name="Braich B."/>
            <person name="Kosarev P."/>
            <person name="Mahmoud A."/>
            <person name="Hajiyev E."/>
            <person name="Babayeva S."/>
            <person name="Izzatullayeva V."/>
            <person name="Mammadov A."/>
            <person name="Mammadov A."/>
            <person name="Sharifova S."/>
            <person name="Ojaghi J."/>
            <person name="Eynullazada K."/>
            <person name="Bayramov B."/>
            <person name="Abdulazimova A."/>
            <person name="Shahmuradov I."/>
        </authorList>
    </citation>
    <scope>NUCLEOTIDE SEQUENCE [LARGE SCALE GENOMIC DNA]</scope>
    <source>
        <strain evidence="2">cv. AG2017</strain>
        <tissue evidence="1">Leaf</tissue>
    </source>
</reference>
<evidence type="ECO:0000313" key="2">
    <source>
        <dbReference type="Proteomes" id="UP000233551"/>
    </source>
</evidence>
<organism evidence="1 2">
    <name type="scientific">Punica granatum</name>
    <name type="common">Pomegranate</name>
    <dbReference type="NCBI Taxonomy" id="22663"/>
    <lineage>
        <taxon>Eukaryota</taxon>
        <taxon>Viridiplantae</taxon>
        <taxon>Streptophyta</taxon>
        <taxon>Embryophyta</taxon>
        <taxon>Tracheophyta</taxon>
        <taxon>Spermatophyta</taxon>
        <taxon>Magnoliopsida</taxon>
        <taxon>eudicotyledons</taxon>
        <taxon>Gunneridae</taxon>
        <taxon>Pentapetalae</taxon>
        <taxon>rosids</taxon>
        <taxon>malvids</taxon>
        <taxon>Myrtales</taxon>
        <taxon>Lythraceae</taxon>
        <taxon>Punica</taxon>
    </lineage>
</organism>
<protein>
    <submittedName>
        <fullName evidence="1">Uncharacterized protein</fullName>
    </submittedName>
</protein>
<comment type="caution">
    <text evidence="1">The sequence shown here is derived from an EMBL/GenBank/DDBJ whole genome shotgun (WGS) entry which is preliminary data.</text>
</comment>
<dbReference type="Proteomes" id="UP000233551">
    <property type="component" value="Unassembled WGS sequence"/>
</dbReference>
<evidence type="ECO:0000313" key="1">
    <source>
        <dbReference type="EMBL" id="PKI38655.1"/>
    </source>
</evidence>
<accession>A0A2I0I3S8</accession>
<gene>
    <name evidence="1" type="ORF">CRG98_040941</name>
</gene>